<evidence type="ECO:0000313" key="7">
    <source>
        <dbReference type="EMBL" id="POM69197.1"/>
    </source>
</evidence>
<sequence length="165" mass="17814">MYSMGSATHSSISSLAPTSLGKFSPAPVMRLLLWVLLVTLVALLGSVDSASSTIAATDTTHNIKFVDNIVADTRNTNVKRSLRSSNQLADDEERALPPSIANLLARAKVAFSEGKTKLFNYLSKQFYKWANNKKQPAPEFPQPVRPPNAVPEGFPQPVRPPGAGP</sequence>
<keyword evidence="8" id="KW-1185">Reference proteome</keyword>
<proteinExistence type="inferred from homology"/>
<evidence type="ECO:0000256" key="3">
    <source>
        <dbReference type="ARBA" id="ARBA00022525"/>
    </source>
</evidence>
<feature type="compositionally biased region" description="Pro residues" evidence="6">
    <location>
        <begin position="138"/>
        <end position="149"/>
    </location>
</feature>
<evidence type="ECO:0000313" key="8">
    <source>
        <dbReference type="Proteomes" id="UP000237271"/>
    </source>
</evidence>
<keyword evidence="3 5" id="KW-0964">Secreted</keyword>
<organism evidence="7 8">
    <name type="scientific">Phytophthora palmivora</name>
    <dbReference type="NCBI Taxonomy" id="4796"/>
    <lineage>
        <taxon>Eukaryota</taxon>
        <taxon>Sar</taxon>
        <taxon>Stramenopiles</taxon>
        <taxon>Oomycota</taxon>
        <taxon>Peronosporomycetes</taxon>
        <taxon>Peronosporales</taxon>
        <taxon>Peronosporaceae</taxon>
        <taxon>Phytophthora</taxon>
    </lineage>
</organism>
<comment type="function">
    <text evidence="5">Effector that suppresses plant defense responses during pathogen infection.</text>
</comment>
<name>A0A2P4XUJ3_9STRA</name>
<keyword evidence="4" id="KW-0732">Signal</keyword>
<evidence type="ECO:0000256" key="4">
    <source>
        <dbReference type="ARBA" id="ARBA00022729"/>
    </source>
</evidence>
<feature type="region of interest" description="Disordered" evidence="6">
    <location>
        <begin position="133"/>
        <end position="165"/>
    </location>
</feature>
<dbReference type="OrthoDB" id="144353at2759"/>
<comment type="domain">
    <text evidence="5">The RxLR-dEER motif acts to carry the protein into the host cell cytoplasm through binding to cell surface phosphatidylinositol-3-phosphate.</text>
</comment>
<accession>A0A2P4XUJ3</accession>
<dbReference type="Pfam" id="PF16810">
    <property type="entry name" value="RXLR"/>
    <property type="match status" value="1"/>
</dbReference>
<evidence type="ECO:0000256" key="5">
    <source>
        <dbReference type="RuleBase" id="RU367124"/>
    </source>
</evidence>
<gene>
    <name evidence="7" type="ORF">PHPALM_14543</name>
</gene>
<dbReference type="AlphaFoldDB" id="A0A2P4XUJ3"/>
<comment type="caution">
    <text evidence="7">The sequence shown here is derived from an EMBL/GenBank/DDBJ whole genome shotgun (WGS) entry which is preliminary data.</text>
</comment>
<reference evidence="7 8" key="1">
    <citation type="journal article" date="2017" name="Genome Biol. Evol.">
        <title>Phytophthora megakarya and P. palmivora, closely related causal agents of cacao black pod rot, underwent increases in genome sizes and gene numbers by different mechanisms.</title>
        <authorList>
            <person name="Ali S.S."/>
            <person name="Shao J."/>
            <person name="Lary D.J."/>
            <person name="Kronmiller B."/>
            <person name="Shen D."/>
            <person name="Strem M.D."/>
            <person name="Amoako-Attah I."/>
            <person name="Akrofi A.Y."/>
            <person name="Begoude B.A."/>
            <person name="Ten Hoopen G.M."/>
            <person name="Coulibaly K."/>
            <person name="Kebe B.I."/>
            <person name="Melnick R.L."/>
            <person name="Guiltinan M.J."/>
            <person name="Tyler B.M."/>
            <person name="Meinhardt L.W."/>
            <person name="Bailey B.A."/>
        </authorList>
    </citation>
    <scope>NUCLEOTIDE SEQUENCE [LARGE SCALE GENOMIC DNA]</scope>
    <source>
        <strain evidence="8">sbr112.9</strain>
    </source>
</reference>
<dbReference type="Proteomes" id="UP000237271">
    <property type="component" value="Unassembled WGS sequence"/>
</dbReference>
<dbReference type="InterPro" id="IPR031825">
    <property type="entry name" value="RXLR"/>
</dbReference>
<comment type="subcellular location">
    <subcellularLocation>
        <location evidence="1 5">Secreted</location>
    </subcellularLocation>
</comment>
<protein>
    <recommendedName>
        <fullName evidence="5">RxLR effector protein</fullName>
    </recommendedName>
</protein>
<evidence type="ECO:0000256" key="1">
    <source>
        <dbReference type="ARBA" id="ARBA00004613"/>
    </source>
</evidence>
<evidence type="ECO:0000256" key="2">
    <source>
        <dbReference type="ARBA" id="ARBA00010400"/>
    </source>
</evidence>
<evidence type="ECO:0000256" key="6">
    <source>
        <dbReference type="SAM" id="MobiDB-lite"/>
    </source>
</evidence>
<dbReference type="EMBL" id="NCKW01007917">
    <property type="protein sequence ID" value="POM69197.1"/>
    <property type="molecule type" value="Genomic_DNA"/>
</dbReference>
<comment type="similarity">
    <text evidence="2 5">Belongs to the RxLR effector family.</text>
</comment>